<dbReference type="AlphaFoldDB" id="B2VGD6"/>
<evidence type="ECO:0000313" key="1">
    <source>
        <dbReference type="EMBL" id="CAO95550.1"/>
    </source>
</evidence>
<proteinExistence type="predicted"/>
<reference evidence="1 2" key="1">
    <citation type="journal article" date="2008" name="Environ. Microbiol.">
        <title>The genome of Erwinia tasmaniensis strain Et1/99, a non-pathogenic bacterium in the genus Erwinia.</title>
        <authorList>
            <person name="Kube M."/>
            <person name="Migdoll A.M."/>
            <person name="Mueller I."/>
            <person name="Kuhl H."/>
            <person name="Beck A."/>
            <person name="Reinhardt R."/>
            <person name="Geider K."/>
        </authorList>
    </citation>
    <scope>NUCLEOTIDE SEQUENCE [LARGE SCALE GENOMIC DNA]</scope>
    <source>
        <strain evidence="2">DSM 17950 / CFBP 7177 / CIP 109463 / NCPPB 4357 / Et1/99</strain>
    </source>
</reference>
<keyword evidence="2" id="KW-1185">Reference proteome</keyword>
<organism evidence="1 2">
    <name type="scientific">Erwinia tasmaniensis (strain DSM 17950 / CFBP 7177 / CIP 109463 / NCPPB 4357 / Et1/99)</name>
    <dbReference type="NCBI Taxonomy" id="465817"/>
    <lineage>
        <taxon>Bacteria</taxon>
        <taxon>Pseudomonadati</taxon>
        <taxon>Pseudomonadota</taxon>
        <taxon>Gammaproteobacteria</taxon>
        <taxon>Enterobacterales</taxon>
        <taxon>Erwiniaceae</taxon>
        <taxon>Erwinia</taxon>
    </lineage>
</organism>
<protein>
    <submittedName>
        <fullName evidence="1">Uncharacterized protein</fullName>
    </submittedName>
</protein>
<sequence length="41" mass="4580">MCNRLSWYLTTESIIPPLAVIICHHIPGTILASYNTIPITI</sequence>
<name>B2VGD6_ERWT9</name>
<evidence type="ECO:0000313" key="2">
    <source>
        <dbReference type="Proteomes" id="UP000001726"/>
    </source>
</evidence>
<dbReference type="Proteomes" id="UP000001726">
    <property type="component" value="Chromosome"/>
</dbReference>
<dbReference type="EMBL" id="CU468135">
    <property type="protein sequence ID" value="CAO95550.1"/>
    <property type="molecule type" value="Genomic_DNA"/>
</dbReference>
<gene>
    <name evidence="1" type="ordered locus">ETA_05040</name>
</gene>
<dbReference type="HOGENOM" id="CLU_3269797_0_0_6"/>
<dbReference type="KEGG" id="eta:ETA_05040"/>
<accession>B2VGD6</accession>